<feature type="compositionally biased region" description="Polar residues" evidence="1">
    <location>
        <begin position="749"/>
        <end position="761"/>
    </location>
</feature>
<dbReference type="Gene3D" id="3.30.420.380">
    <property type="match status" value="1"/>
</dbReference>
<organism evidence="2 3">
    <name type="scientific">Tranquillimonas rosea</name>
    <dbReference type="NCBI Taxonomy" id="641238"/>
    <lineage>
        <taxon>Bacteria</taxon>
        <taxon>Pseudomonadati</taxon>
        <taxon>Pseudomonadota</taxon>
        <taxon>Alphaproteobacteria</taxon>
        <taxon>Rhodobacterales</taxon>
        <taxon>Roseobacteraceae</taxon>
        <taxon>Tranquillimonas</taxon>
    </lineage>
</organism>
<feature type="compositionally biased region" description="Low complexity" evidence="1">
    <location>
        <begin position="440"/>
        <end position="460"/>
    </location>
</feature>
<name>A0A1H9V2T9_9RHOB</name>
<reference evidence="2 3" key="1">
    <citation type="submission" date="2016-10" db="EMBL/GenBank/DDBJ databases">
        <authorList>
            <person name="de Groot N.N."/>
        </authorList>
    </citation>
    <scope>NUCLEOTIDE SEQUENCE [LARGE SCALE GENOMIC DNA]</scope>
    <source>
        <strain evidence="2 3">DSM 23042</strain>
    </source>
</reference>
<feature type="compositionally biased region" description="Pro residues" evidence="1">
    <location>
        <begin position="249"/>
        <end position="263"/>
    </location>
</feature>
<dbReference type="RefSeq" id="WP_092693830.1">
    <property type="nucleotide sequence ID" value="NZ_FOGU01000006.1"/>
</dbReference>
<gene>
    <name evidence="2" type="ORF">SAMN04490244_106175</name>
</gene>
<feature type="compositionally biased region" description="Low complexity" evidence="1">
    <location>
        <begin position="197"/>
        <end position="216"/>
    </location>
</feature>
<feature type="region of interest" description="Disordered" evidence="1">
    <location>
        <begin position="140"/>
        <end position="359"/>
    </location>
</feature>
<dbReference type="STRING" id="641238.SAMN04490244_106175"/>
<proteinExistence type="predicted"/>
<dbReference type="AlphaFoldDB" id="A0A1H9V2T9"/>
<feature type="compositionally biased region" description="Acidic residues" evidence="1">
    <location>
        <begin position="618"/>
        <end position="638"/>
    </location>
</feature>
<evidence type="ECO:0000313" key="3">
    <source>
        <dbReference type="Proteomes" id="UP000198885"/>
    </source>
</evidence>
<sequence length="832" mass="85978">MKLEFALDLSRTGVRLRHLTAKGDPVIGEVALDDPAFDEKIAGLRQLALDTAEGPLRTELIVPDSEILYTSIDAPGPDRATRDAAVRAALESMTPYGIADLRYDWRTKDDAALVAAVAKETLDEAEGFAAAHGFNPVRFTARPRPGMFRGRPKFGATSSAEAPATPPADATVATAAPTVAPTEVAPTEPHAPQASTPDAPEIAARPPEPSSEAASPPEDHGAEPAQTSPEPPHDLAEAKPASEIEPREPGMPAPKEPAAPRPAPATKDTAPLPEAPVQFMSRRRTAEEEPAATSPDLGDVPGRLDLRADAGEADVDAQDAPAPRTSPAATGKMGQTSSAPSIPGPDPAQDRLAANRPKDEAEALTIFGARASERPASRGIGGLVAGVVIAVALVVGGWIGITWVTGSASEDANSIAAVEPGTTAPDAEARDVVPPGPDGGATPPATDEAALTPAADAEATVPPSSDAAAEPALPQPLTPEAALSRYASTGIWQLSPEESAPPEADRAEDIYVSADDPEIALASANRMPTPEPPRDTPSDTVALPPAPAGTDFDLTDDGMVRPDPEGAVSPDGIVVYDGVPDVIPPDRPDRAPVEVRSANDTEVPAVRPLRRPGKDTGSEEEAEAQTPDADESTTDDEAQAALLRPRARPEDLAAARESANAAAEASAAASTAAQEVIDELEDNAPADAADTAEQDESAAEEEETEIVSTNPAAVARSLSPRSRPEALEQRIAAARASTPVPSEARAQPTAPTSATVARSATSPNELRLGRMNLIGVYGGDSNRRALLRLPNGRFVKVKVGDRIDGGRVAAIGDSALRYVKGGRNITLQMPNS</sequence>
<feature type="compositionally biased region" description="Low complexity" evidence="1">
    <location>
        <begin position="655"/>
        <end position="675"/>
    </location>
</feature>
<accession>A0A1H9V2T9</accession>
<keyword evidence="3" id="KW-1185">Reference proteome</keyword>
<feature type="region of interest" description="Disordered" evidence="1">
    <location>
        <begin position="518"/>
        <end position="761"/>
    </location>
</feature>
<dbReference type="InterPro" id="IPR043129">
    <property type="entry name" value="ATPase_NBD"/>
</dbReference>
<dbReference type="SUPFAM" id="SSF53067">
    <property type="entry name" value="Actin-like ATPase domain"/>
    <property type="match status" value="1"/>
</dbReference>
<feature type="compositionally biased region" description="Acidic residues" evidence="1">
    <location>
        <begin position="676"/>
        <end position="705"/>
    </location>
</feature>
<dbReference type="OrthoDB" id="7870459at2"/>
<feature type="region of interest" description="Disordered" evidence="1">
    <location>
        <begin position="420"/>
        <end position="473"/>
    </location>
</feature>
<evidence type="ECO:0000256" key="1">
    <source>
        <dbReference type="SAM" id="MobiDB-lite"/>
    </source>
</evidence>
<feature type="compositionally biased region" description="Basic and acidic residues" evidence="1">
    <location>
        <begin position="231"/>
        <end position="248"/>
    </location>
</feature>
<evidence type="ECO:0000313" key="2">
    <source>
        <dbReference type="EMBL" id="SES15567.1"/>
    </source>
</evidence>
<feature type="compositionally biased region" description="Basic and acidic residues" evidence="1">
    <location>
        <begin position="584"/>
        <end position="599"/>
    </location>
</feature>
<protein>
    <submittedName>
        <fullName evidence="2">Type IV pilus biogenesis protein PilP</fullName>
    </submittedName>
</protein>
<dbReference type="Proteomes" id="UP000198885">
    <property type="component" value="Unassembled WGS sequence"/>
</dbReference>
<feature type="compositionally biased region" description="Low complexity" evidence="1">
    <location>
        <begin position="156"/>
        <end position="188"/>
    </location>
</feature>
<dbReference type="EMBL" id="FOGU01000006">
    <property type="protein sequence ID" value="SES15567.1"/>
    <property type="molecule type" value="Genomic_DNA"/>
</dbReference>